<dbReference type="GO" id="GO:0003735">
    <property type="term" value="F:structural constituent of ribosome"/>
    <property type="evidence" value="ECO:0007669"/>
    <property type="project" value="InterPro"/>
</dbReference>
<dbReference type="GO" id="GO:0005762">
    <property type="term" value="C:mitochondrial large ribosomal subunit"/>
    <property type="evidence" value="ECO:0007669"/>
    <property type="project" value="TreeGrafter"/>
</dbReference>
<comment type="caution">
    <text evidence="8">The sequence shown here is derived from an EMBL/GenBank/DDBJ whole genome shotgun (WGS) entry which is preliminary data.</text>
</comment>
<comment type="similarity">
    <text evidence="2 7">Belongs to the bacterial ribosomal protein bL36 family.</text>
</comment>
<dbReference type="Proteomes" id="UP001208570">
    <property type="component" value="Unassembled WGS sequence"/>
</dbReference>
<dbReference type="InterPro" id="IPR035977">
    <property type="entry name" value="Ribosomal_bL36_sp"/>
</dbReference>
<keyword evidence="5" id="KW-0496">Mitochondrion</keyword>
<reference evidence="8" key="1">
    <citation type="journal article" date="2023" name="Mol. Biol. Evol.">
        <title>Third-Generation Sequencing Reveals the Adaptive Role of the Epigenome in Three Deep-Sea Polychaetes.</title>
        <authorList>
            <person name="Perez M."/>
            <person name="Aroh O."/>
            <person name="Sun Y."/>
            <person name="Lan Y."/>
            <person name="Juniper S.K."/>
            <person name="Young C.R."/>
            <person name="Angers B."/>
            <person name="Qian P.Y."/>
        </authorList>
    </citation>
    <scope>NUCLEOTIDE SEQUENCE</scope>
    <source>
        <strain evidence="8">P08H-3</strain>
    </source>
</reference>
<dbReference type="InterPro" id="IPR052143">
    <property type="entry name" value="Mitoribosomal_bL36m"/>
</dbReference>
<evidence type="ECO:0000256" key="5">
    <source>
        <dbReference type="ARBA" id="ARBA00023128"/>
    </source>
</evidence>
<evidence type="ECO:0000256" key="1">
    <source>
        <dbReference type="ARBA" id="ARBA00004173"/>
    </source>
</evidence>
<dbReference type="HAMAP" id="MF_00251">
    <property type="entry name" value="Ribosomal_bL36"/>
    <property type="match status" value="1"/>
</dbReference>
<proteinExistence type="inferred from homology"/>
<dbReference type="SUPFAM" id="SSF57840">
    <property type="entry name" value="Ribosomal protein L36"/>
    <property type="match status" value="1"/>
</dbReference>
<keyword evidence="6 7" id="KW-0687">Ribonucleoprotein</keyword>
<dbReference type="EMBL" id="JAODUP010000348">
    <property type="protein sequence ID" value="KAK2151868.1"/>
    <property type="molecule type" value="Genomic_DNA"/>
</dbReference>
<evidence type="ECO:0000256" key="3">
    <source>
        <dbReference type="ARBA" id="ARBA00022946"/>
    </source>
</evidence>
<organism evidence="8 9">
    <name type="scientific">Paralvinella palmiformis</name>
    <dbReference type="NCBI Taxonomy" id="53620"/>
    <lineage>
        <taxon>Eukaryota</taxon>
        <taxon>Metazoa</taxon>
        <taxon>Spiralia</taxon>
        <taxon>Lophotrochozoa</taxon>
        <taxon>Annelida</taxon>
        <taxon>Polychaeta</taxon>
        <taxon>Sedentaria</taxon>
        <taxon>Canalipalpata</taxon>
        <taxon>Terebellida</taxon>
        <taxon>Terebelliformia</taxon>
        <taxon>Alvinellidae</taxon>
        <taxon>Paralvinella</taxon>
    </lineage>
</organism>
<name>A0AAD9N1D4_9ANNE</name>
<dbReference type="GO" id="GO:0006412">
    <property type="term" value="P:translation"/>
    <property type="evidence" value="ECO:0007669"/>
    <property type="project" value="InterPro"/>
</dbReference>
<sequence length="146" mass="16334">MQQVKKKDERSALNLDAREGTMFKSALPAVNVISRLLPRQQLPSGVSLYSGIAALCSRSLSAAIAAPIISPTTVSRSSTLLASQHLLQPASCLLLPVQSYKVKTSLYKRCKHCYFVRRQGRLFVECKAKGRHKQMQKMSKKKLFRE</sequence>
<keyword evidence="3" id="KW-0809">Transit peptide</keyword>
<dbReference type="PANTHER" id="PTHR46909">
    <property type="entry name" value="39S RIBOSOMAL PROTEIN L36, MITOCHONDRIAL"/>
    <property type="match status" value="1"/>
</dbReference>
<evidence type="ECO:0000256" key="6">
    <source>
        <dbReference type="ARBA" id="ARBA00023274"/>
    </source>
</evidence>
<dbReference type="NCBIfam" id="TIGR01022">
    <property type="entry name" value="rpmJ_bact"/>
    <property type="match status" value="1"/>
</dbReference>
<evidence type="ECO:0000256" key="2">
    <source>
        <dbReference type="ARBA" id="ARBA00007645"/>
    </source>
</evidence>
<keyword evidence="9" id="KW-1185">Reference proteome</keyword>
<evidence type="ECO:0000313" key="8">
    <source>
        <dbReference type="EMBL" id="KAK2151868.1"/>
    </source>
</evidence>
<dbReference type="Pfam" id="PF00444">
    <property type="entry name" value="Ribosomal_L36"/>
    <property type="match status" value="1"/>
</dbReference>
<gene>
    <name evidence="8" type="ORF">LSH36_348g02014</name>
</gene>
<keyword evidence="4 7" id="KW-0689">Ribosomal protein</keyword>
<evidence type="ECO:0000313" key="9">
    <source>
        <dbReference type="Proteomes" id="UP001208570"/>
    </source>
</evidence>
<dbReference type="AlphaFoldDB" id="A0AAD9N1D4"/>
<protein>
    <recommendedName>
        <fullName evidence="7">Ribosomal protein</fullName>
    </recommendedName>
</protein>
<dbReference type="PANTHER" id="PTHR46909:SF1">
    <property type="entry name" value="LARGE RIBOSOMAL SUBUNIT PROTEIN BL36M"/>
    <property type="match status" value="1"/>
</dbReference>
<dbReference type="InterPro" id="IPR000473">
    <property type="entry name" value="Ribosomal_bL36"/>
</dbReference>
<accession>A0AAD9N1D4</accession>
<dbReference type="PROSITE" id="PS00828">
    <property type="entry name" value="RIBOSOMAL_L36"/>
    <property type="match status" value="1"/>
</dbReference>
<evidence type="ECO:0000256" key="7">
    <source>
        <dbReference type="RuleBase" id="RU000570"/>
    </source>
</evidence>
<evidence type="ECO:0000256" key="4">
    <source>
        <dbReference type="ARBA" id="ARBA00022980"/>
    </source>
</evidence>
<comment type="subcellular location">
    <subcellularLocation>
        <location evidence="1">Mitochondrion</location>
    </subcellularLocation>
</comment>